<dbReference type="Proteomes" id="UP000694415">
    <property type="component" value="Unplaced"/>
</dbReference>
<dbReference type="PANTHER" id="PTHR11732">
    <property type="entry name" value="ALDO/KETO REDUCTASE"/>
    <property type="match status" value="1"/>
</dbReference>
<dbReference type="AlphaFoldDB" id="A0A8C6IAR8"/>
<dbReference type="Gene3D" id="3.20.20.100">
    <property type="entry name" value="NADP-dependent oxidoreductase domain"/>
    <property type="match status" value="1"/>
</dbReference>
<sequence>IMASHLELNNGTKMPTLGRGTWKSPPGQVTETVKVAIDMGYRHIDCTQMCQNEKEVGGALQEKLKCGKPHRQDLFIISKLWCTFHDKSVVKGACQKTLSKLQRDYLDLCLTHWPHGLQAWARLLPSGCLRKRDS</sequence>
<evidence type="ECO:0000313" key="5">
    <source>
        <dbReference type="Ensembl" id="ENSMSIP00000034424.1"/>
    </source>
</evidence>
<proteinExistence type="predicted"/>
<evidence type="ECO:0000259" key="4">
    <source>
        <dbReference type="Pfam" id="PF00248"/>
    </source>
</evidence>
<evidence type="ECO:0000256" key="2">
    <source>
        <dbReference type="ARBA" id="ARBA00023002"/>
    </source>
</evidence>
<evidence type="ECO:0000256" key="1">
    <source>
        <dbReference type="ARBA" id="ARBA00022857"/>
    </source>
</evidence>
<dbReference type="PRINTS" id="PR00069">
    <property type="entry name" value="ALDKETRDTASE"/>
</dbReference>
<protein>
    <recommendedName>
        <fullName evidence="4">NADP-dependent oxidoreductase domain-containing protein</fullName>
    </recommendedName>
</protein>
<dbReference type="InterPro" id="IPR023210">
    <property type="entry name" value="NADP_OxRdtase_dom"/>
</dbReference>
<dbReference type="GO" id="GO:0016491">
    <property type="term" value="F:oxidoreductase activity"/>
    <property type="evidence" value="ECO:0007669"/>
    <property type="project" value="UniProtKB-KW"/>
</dbReference>
<keyword evidence="2" id="KW-0560">Oxidoreductase</keyword>
<dbReference type="InterPro" id="IPR020471">
    <property type="entry name" value="AKR"/>
</dbReference>
<evidence type="ECO:0000313" key="6">
    <source>
        <dbReference type="Proteomes" id="UP000694415"/>
    </source>
</evidence>
<reference evidence="5" key="1">
    <citation type="submission" date="2025-08" db="UniProtKB">
        <authorList>
            <consortium name="Ensembl"/>
        </authorList>
    </citation>
    <scope>IDENTIFICATION</scope>
</reference>
<feature type="domain" description="NADP-dependent oxidoreductase" evidence="4">
    <location>
        <begin position="16"/>
        <end position="115"/>
    </location>
</feature>
<reference evidence="5" key="2">
    <citation type="submission" date="2025-09" db="UniProtKB">
        <authorList>
            <consortium name="Ensembl"/>
        </authorList>
    </citation>
    <scope>IDENTIFICATION</scope>
</reference>
<dbReference type="Ensembl" id="ENSMSIT00000043382.1">
    <property type="protein sequence ID" value="ENSMSIP00000034424.1"/>
    <property type="gene ID" value="ENSMSIG00000028714.1"/>
</dbReference>
<dbReference type="Pfam" id="PF00248">
    <property type="entry name" value="Aldo_ket_red"/>
    <property type="match status" value="1"/>
</dbReference>
<dbReference type="SUPFAM" id="SSF51430">
    <property type="entry name" value="NAD(P)-linked oxidoreductase"/>
    <property type="match status" value="1"/>
</dbReference>
<feature type="region of interest" description="Disordered" evidence="3">
    <location>
        <begin position="1"/>
        <end position="25"/>
    </location>
</feature>
<keyword evidence="6" id="KW-1185">Reference proteome</keyword>
<keyword evidence="1" id="KW-0521">NADP</keyword>
<dbReference type="GeneTree" id="ENSGT00940000153272"/>
<organism evidence="5 6">
    <name type="scientific">Mus spicilegus</name>
    <name type="common">Mound-building mouse</name>
    <dbReference type="NCBI Taxonomy" id="10103"/>
    <lineage>
        <taxon>Eukaryota</taxon>
        <taxon>Metazoa</taxon>
        <taxon>Chordata</taxon>
        <taxon>Craniata</taxon>
        <taxon>Vertebrata</taxon>
        <taxon>Euteleostomi</taxon>
        <taxon>Mammalia</taxon>
        <taxon>Eutheria</taxon>
        <taxon>Euarchontoglires</taxon>
        <taxon>Glires</taxon>
        <taxon>Rodentia</taxon>
        <taxon>Myomorpha</taxon>
        <taxon>Muroidea</taxon>
        <taxon>Muridae</taxon>
        <taxon>Murinae</taxon>
        <taxon>Mus</taxon>
        <taxon>Mus</taxon>
    </lineage>
</organism>
<dbReference type="InterPro" id="IPR036812">
    <property type="entry name" value="NAD(P)_OxRdtase_dom_sf"/>
</dbReference>
<accession>A0A8C6IAR8</accession>
<name>A0A8C6IAR8_MUSSI</name>
<evidence type="ECO:0000256" key="3">
    <source>
        <dbReference type="SAM" id="MobiDB-lite"/>
    </source>
</evidence>